<dbReference type="InterPro" id="IPR029016">
    <property type="entry name" value="GAF-like_dom_sf"/>
</dbReference>
<dbReference type="EMBL" id="DSQF01000025">
    <property type="protein sequence ID" value="HGZ44191.1"/>
    <property type="molecule type" value="Genomic_DNA"/>
</dbReference>
<keyword evidence="1" id="KW-0378">Hydrolase</keyword>
<sequence length="461" mass="49743">MALAHATPSRREQRSLEAALHFVPKLLMEAASATELQPVLDWMTAKAAALLRADEGCLRLLPGDPPGQGAAVSSAAATGHGDLSRTASRSWRAAGSAGSWDEPVARVLSLHVASGRGPVATSDLRDDPAFPSLRGVESRVRALLAVPLRIDGRVIGLLAITERRPGRRWTRAEGDLLQAIAQECAEVIVRIGARLEAERLRLVECQLDVARRTQHALVPSLPLEAGPWRVTGRLCPAHHVGGDGYDYGRCGPSLRLSIADVVGSGLPAALVMASLQGAVRGYCSREIGMTEKVRLLSEHVAQSVESGEFVTFFYGEMELAEGLLRYVNAGHNHPLLRRVDGSVETLETGGLPLGLLPERPHEVGRVWLAPGDALLLYSDGVTEAMNPRREEFGDERLRALWSRLVGLPGEICIERLLGELSAFRGGEQPGDDVALVVLEDHGRPETSAARGRPRAHHRRET</sequence>
<dbReference type="Pfam" id="PF01590">
    <property type="entry name" value="GAF"/>
    <property type="match status" value="1"/>
</dbReference>
<dbReference type="GO" id="GO:0016791">
    <property type="term" value="F:phosphatase activity"/>
    <property type="evidence" value="ECO:0007669"/>
    <property type="project" value="TreeGrafter"/>
</dbReference>
<dbReference type="SMART" id="SM00331">
    <property type="entry name" value="PP2C_SIG"/>
    <property type="match status" value="1"/>
</dbReference>
<dbReference type="InterPro" id="IPR036457">
    <property type="entry name" value="PPM-type-like_dom_sf"/>
</dbReference>
<evidence type="ECO:0000256" key="1">
    <source>
        <dbReference type="ARBA" id="ARBA00022801"/>
    </source>
</evidence>
<dbReference type="SMART" id="SM00065">
    <property type="entry name" value="GAF"/>
    <property type="match status" value="1"/>
</dbReference>
<name>A0A832I3S9_UNCEI</name>
<protein>
    <submittedName>
        <fullName evidence="5">GAF domain-containing protein</fullName>
    </submittedName>
</protein>
<dbReference type="SUPFAM" id="SSF55781">
    <property type="entry name" value="GAF domain-like"/>
    <property type="match status" value="1"/>
</dbReference>
<gene>
    <name evidence="5" type="ORF">ENR23_12395</name>
</gene>
<evidence type="ECO:0000259" key="3">
    <source>
        <dbReference type="SMART" id="SM00065"/>
    </source>
</evidence>
<dbReference type="InterPro" id="IPR052016">
    <property type="entry name" value="Bact_Sigma-Reg"/>
</dbReference>
<dbReference type="Gene3D" id="3.30.450.40">
    <property type="match status" value="1"/>
</dbReference>
<proteinExistence type="predicted"/>
<feature type="domain" description="GAF" evidence="3">
    <location>
        <begin position="35"/>
        <end position="198"/>
    </location>
</feature>
<feature type="domain" description="PPM-type phosphatase" evidence="4">
    <location>
        <begin position="225"/>
        <end position="440"/>
    </location>
</feature>
<dbReference type="InterPro" id="IPR003018">
    <property type="entry name" value="GAF"/>
</dbReference>
<feature type="region of interest" description="Disordered" evidence="2">
    <location>
        <begin position="440"/>
        <end position="461"/>
    </location>
</feature>
<dbReference type="AlphaFoldDB" id="A0A832I3S9"/>
<evidence type="ECO:0000256" key="2">
    <source>
        <dbReference type="SAM" id="MobiDB-lite"/>
    </source>
</evidence>
<dbReference type="PANTHER" id="PTHR43156:SF2">
    <property type="entry name" value="STAGE II SPORULATION PROTEIN E"/>
    <property type="match status" value="1"/>
</dbReference>
<evidence type="ECO:0000313" key="5">
    <source>
        <dbReference type="EMBL" id="HGZ44191.1"/>
    </source>
</evidence>
<comment type="caution">
    <text evidence="5">The sequence shown here is derived from an EMBL/GenBank/DDBJ whole genome shotgun (WGS) entry which is preliminary data.</text>
</comment>
<dbReference type="InterPro" id="IPR001932">
    <property type="entry name" value="PPM-type_phosphatase-like_dom"/>
</dbReference>
<feature type="region of interest" description="Disordered" evidence="2">
    <location>
        <begin position="68"/>
        <end position="88"/>
    </location>
</feature>
<evidence type="ECO:0000259" key="4">
    <source>
        <dbReference type="SMART" id="SM00331"/>
    </source>
</evidence>
<feature type="compositionally biased region" description="Basic residues" evidence="2">
    <location>
        <begin position="451"/>
        <end position="461"/>
    </location>
</feature>
<dbReference type="Pfam" id="PF07228">
    <property type="entry name" value="SpoIIE"/>
    <property type="match status" value="1"/>
</dbReference>
<dbReference type="PANTHER" id="PTHR43156">
    <property type="entry name" value="STAGE II SPORULATION PROTEIN E-RELATED"/>
    <property type="match status" value="1"/>
</dbReference>
<organism evidence="5">
    <name type="scientific">Eiseniibacteriota bacterium</name>
    <dbReference type="NCBI Taxonomy" id="2212470"/>
    <lineage>
        <taxon>Bacteria</taxon>
        <taxon>Candidatus Eiseniibacteriota</taxon>
    </lineage>
</organism>
<reference evidence="5" key="1">
    <citation type="journal article" date="2020" name="mSystems">
        <title>Genome- and Community-Level Interaction Insights into Carbon Utilization and Element Cycling Functions of Hydrothermarchaeota in Hydrothermal Sediment.</title>
        <authorList>
            <person name="Zhou Z."/>
            <person name="Liu Y."/>
            <person name="Xu W."/>
            <person name="Pan J."/>
            <person name="Luo Z.H."/>
            <person name="Li M."/>
        </authorList>
    </citation>
    <scope>NUCLEOTIDE SEQUENCE [LARGE SCALE GENOMIC DNA]</scope>
    <source>
        <strain evidence="5">SpSt-381</strain>
    </source>
</reference>
<dbReference type="SUPFAM" id="SSF81606">
    <property type="entry name" value="PP2C-like"/>
    <property type="match status" value="1"/>
</dbReference>
<accession>A0A832I3S9</accession>
<dbReference type="Gene3D" id="3.60.40.10">
    <property type="entry name" value="PPM-type phosphatase domain"/>
    <property type="match status" value="1"/>
</dbReference>